<evidence type="ECO:0000256" key="2">
    <source>
        <dbReference type="ARBA" id="ARBA00006375"/>
    </source>
</evidence>
<dbReference type="GO" id="GO:0016020">
    <property type="term" value="C:membrane"/>
    <property type="evidence" value="ECO:0007669"/>
    <property type="project" value="UniProtKB-SubCell"/>
</dbReference>
<proteinExistence type="inferred from homology"/>
<feature type="repeat" description="Solcar" evidence="7">
    <location>
        <begin position="117"/>
        <end position="201"/>
    </location>
</feature>
<dbReference type="Pfam" id="PF00153">
    <property type="entry name" value="Mito_carr"/>
    <property type="match status" value="3"/>
</dbReference>
<dbReference type="GO" id="GO:0015187">
    <property type="term" value="F:glycine transmembrane transporter activity"/>
    <property type="evidence" value="ECO:0007669"/>
    <property type="project" value="TreeGrafter"/>
</dbReference>
<evidence type="ECO:0000256" key="4">
    <source>
        <dbReference type="ARBA" id="ARBA00022692"/>
    </source>
</evidence>
<dbReference type="OrthoDB" id="1924968at2759"/>
<name>A0A9P0CS28_9CUCU</name>
<accession>A0A9P0CS28</accession>
<dbReference type="AlphaFoldDB" id="A0A9P0CS28"/>
<evidence type="ECO:0000256" key="7">
    <source>
        <dbReference type="PROSITE-ProRule" id="PRU00282"/>
    </source>
</evidence>
<dbReference type="PROSITE" id="PS50920">
    <property type="entry name" value="SOLCAR"/>
    <property type="match status" value="3"/>
</dbReference>
<keyword evidence="5" id="KW-0677">Repeat</keyword>
<evidence type="ECO:0000256" key="9">
    <source>
        <dbReference type="SAM" id="Phobius"/>
    </source>
</evidence>
<keyword evidence="6 7" id="KW-0472">Membrane</keyword>
<evidence type="ECO:0000256" key="6">
    <source>
        <dbReference type="ARBA" id="ARBA00023136"/>
    </source>
</evidence>
<feature type="transmembrane region" description="Helical" evidence="9">
    <location>
        <begin position="21"/>
        <end position="42"/>
    </location>
</feature>
<evidence type="ECO:0008006" key="12">
    <source>
        <dbReference type="Google" id="ProtNLM"/>
    </source>
</evidence>
<evidence type="ECO:0000313" key="11">
    <source>
        <dbReference type="Proteomes" id="UP001153636"/>
    </source>
</evidence>
<feature type="repeat" description="Solcar" evidence="7">
    <location>
        <begin position="210"/>
        <end position="294"/>
    </location>
</feature>
<comment type="subcellular location">
    <subcellularLocation>
        <location evidence="1">Membrane</location>
        <topology evidence="1">Multi-pass membrane protein</topology>
    </subcellularLocation>
</comment>
<evidence type="ECO:0000256" key="8">
    <source>
        <dbReference type="RuleBase" id="RU000488"/>
    </source>
</evidence>
<organism evidence="10 11">
    <name type="scientific">Psylliodes chrysocephalus</name>
    <dbReference type="NCBI Taxonomy" id="3402493"/>
    <lineage>
        <taxon>Eukaryota</taxon>
        <taxon>Metazoa</taxon>
        <taxon>Ecdysozoa</taxon>
        <taxon>Arthropoda</taxon>
        <taxon>Hexapoda</taxon>
        <taxon>Insecta</taxon>
        <taxon>Pterygota</taxon>
        <taxon>Neoptera</taxon>
        <taxon>Endopterygota</taxon>
        <taxon>Coleoptera</taxon>
        <taxon>Polyphaga</taxon>
        <taxon>Cucujiformia</taxon>
        <taxon>Chrysomeloidea</taxon>
        <taxon>Chrysomelidae</taxon>
        <taxon>Galerucinae</taxon>
        <taxon>Alticini</taxon>
        <taxon>Psylliodes</taxon>
    </lineage>
</organism>
<gene>
    <name evidence="10" type="ORF">PSYICH_LOCUS5868</name>
</gene>
<protein>
    <recommendedName>
        <fullName evidence="12">Solute carrier family 25 member 38 homolog</fullName>
    </recommendedName>
</protein>
<evidence type="ECO:0000313" key="10">
    <source>
        <dbReference type="EMBL" id="CAH1105193.1"/>
    </source>
</evidence>
<dbReference type="Gene3D" id="1.50.40.10">
    <property type="entry name" value="Mitochondrial carrier domain"/>
    <property type="match status" value="1"/>
</dbReference>
<dbReference type="InterPro" id="IPR002067">
    <property type="entry name" value="MCP"/>
</dbReference>
<keyword evidence="9" id="KW-1133">Transmembrane helix</keyword>
<evidence type="ECO:0000256" key="3">
    <source>
        <dbReference type="ARBA" id="ARBA00022448"/>
    </source>
</evidence>
<dbReference type="PANTHER" id="PTHR46181">
    <property type="entry name" value="MITOCHONDRIAL GLYCINE TRANSPORTER"/>
    <property type="match status" value="1"/>
</dbReference>
<reference evidence="10" key="1">
    <citation type="submission" date="2022-01" db="EMBL/GenBank/DDBJ databases">
        <authorList>
            <person name="King R."/>
        </authorList>
    </citation>
    <scope>NUCLEOTIDE SEQUENCE</scope>
</reference>
<dbReference type="GO" id="GO:0005739">
    <property type="term" value="C:mitochondrion"/>
    <property type="evidence" value="ECO:0007669"/>
    <property type="project" value="TreeGrafter"/>
</dbReference>
<dbReference type="InterPro" id="IPR018108">
    <property type="entry name" value="MCP_transmembrane"/>
</dbReference>
<feature type="repeat" description="Solcar" evidence="7">
    <location>
        <begin position="19"/>
        <end position="110"/>
    </location>
</feature>
<keyword evidence="4 7" id="KW-0812">Transmembrane</keyword>
<keyword evidence="3 8" id="KW-0813">Transport</keyword>
<evidence type="ECO:0000256" key="5">
    <source>
        <dbReference type="ARBA" id="ARBA00022737"/>
    </source>
</evidence>
<dbReference type="GO" id="GO:1904983">
    <property type="term" value="P:glycine import into mitochondrion"/>
    <property type="evidence" value="ECO:0007669"/>
    <property type="project" value="TreeGrafter"/>
</dbReference>
<sequence>MSNKTETSEVKDDKSRKPFTSLKIIMAGSVSGIISSVFLQPFNVLKTRLQNPQTPLKDCKHNRHRIISLLSHIRKHEHVSVLWAGTVPTIMRSIPGSGIYFYIYDNIKEKFFPTRPPNTLESLTTGMVTRALTDVFVIPLTVVKTRVESGVYKYDGVFTAIKMIYQNEGIRGLKSGLLPILIRDCPMSGIYVMFYNQTQRLIPQEISMEHPFYVHSSCAALSGVLASILTHPSDVLKTQMQLFPNKYPNLRSVFTSIYTEHGIQGYFQGVIPRLLKRTVFAAISWPLYEKVAFQNKKNQLT</sequence>
<evidence type="ECO:0000256" key="1">
    <source>
        <dbReference type="ARBA" id="ARBA00004141"/>
    </source>
</evidence>
<dbReference type="PANTHER" id="PTHR46181:SF3">
    <property type="entry name" value="MITOCHONDRIAL GLYCINE TRANSPORTER"/>
    <property type="match status" value="1"/>
</dbReference>
<dbReference type="Proteomes" id="UP001153636">
    <property type="component" value="Chromosome 18"/>
</dbReference>
<keyword evidence="11" id="KW-1185">Reference proteome</keyword>
<dbReference type="PRINTS" id="PR00926">
    <property type="entry name" value="MITOCARRIER"/>
</dbReference>
<comment type="similarity">
    <text evidence="2 8">Belongs to the mitochondrial carrier (TC 2.A.29) family.</text>
</comment>
<dbReference type="InterPro" id="IPR023395">
    <property type="entry name" value="MCP_dom_sf"/>
</dbReference>
<dbReference type="EMBL" id="OV651830">
    <property type="protein sequence ID" value="CAH1105193.1"/>
    <property type="molecule type" value="Genomic_DNA"/>
</dbReference>
<dbReference type="SUPFAM" id="SSF103506">
    <property type="entry name" value="Mitochondrial carrier"/>
    <property type="match status" value="1"/>
</dbReference>